<dbReference type="Proteomes" id="UP001163223">
    <property type="component" value="Chromosome"/>
</dbReference>
<evidence type="ECO:0000313" key="1">
    <source>
        <dbReference type="EMBL" id="WAJ30226.1"/>
    </source>
</evidence>
<evidence type="ECO:0000313" key="2">
    <source>
        <dbReference type="Proteomes" id="UP001163223"/>
    </source>
</evidence>
<keyword evidence="2" id="KW-1185">Reference proteome</keyword>
<protein>
    <submittedName>
        <fullName evidence="1">Cytochrome c oxidase assembly protein</fullName>
    </submittedName>
</protein>
<name>A0ACD4NTI4_9HYPH</name>
<proteinExistence type="predicted"/>
<accession>A0ACD4NTI4</accession>
<dbReference type="EMBL" id="CP113520">
    <property type="protein sequence ID" value="WAJ30226.1"/>
    <property type="molecule type" value="Genomic_DNA"/>
</dbReference>
<sequence>MSAPGSVLAARPADSLLARGWPALAALAILACLWLGPLPERARGSFAAHMVMHMGVVAVAAPLLAVGLSRLVPRSVAALPPTAALFAAALEFLIVWGWHAPALHDAARQQAPIFLAEQASFLLAGLLVWVAAVGPAASDEPGEAARAGARLAGTGGLLLTSMHMTLLGGLLLFAPRPLYACAELCSPAAGLTPLEDQQLGGVLMLTIGGSAYLLGGVVLLGSILKERRGAHEAGERTN</sequence>
<organism evidence="1 2">
    <name type="scientific">Antarcticirhabdus aurantiaca</name>
    <dbReference type="NCBI Taxonomy" id="2606717"/>
    <lineage>
        <taxon>Bacteria</taxon>
        <taxon>Pseudomonadati</taxon>
        <taxon>Pseudomonadota</taxon>
        <taxon>Alphaproteobacteria</taxon>
        <taxon>Hyphomicrobiales</taxon>
        <taxon>Aurantimonadaceae</taxon>
        <taxon>Antarcticirhabdus</taxon>
    </lineage>
</organism>
<gene>
    <name evidence="1" type="ORF">OXU80_08480</name>
</gene>
<reference evidence="1" key="1">
    <citation type="submission" date="2022-11" db="EMBL/GenBank/DDBJ databases">
        <title>beta-Carotene-producing bacterium, Jeongeuplla avenae sp. nov., alleviates the salt stress of Arabidopsis seedlings.</title>
        <authorList>
            <person name="Jiang L."/>
            <person name="Lee J."/>
        </authorList>
    </citation>
    <scope>NUCLEOTIDE SEQUENCE</scope>
    <source>
        <strain evidence="1">DY_R2A_6</strain>
    </source>
</reference>